<evidence type="ECO:0000256" key="3">
    <source>
        <dbReference type="ARBA" id="ARBA00022964"/>
    </source>
</evidence>
<protein>
    <recommendedName>
        <fullName evidence="1">Manganese lipoxygenase</fullName>
    </recommendedName>
</protein>
<dbReference type="GO" id="GO:0050584">
    <property type="term" value="F:linoleate 11-lipoxygenase activity"/>
    <property type="evidence" value="ECO:0007669"/>
    <property type="project" value="UniProtKB-ARBA"/>
</dbReference>
<sequence>MCFHFSRRTLVITSISTLAYSPQQGNSPKEKLVDCSHYCTAIRGYHDGNTFNIRVLLLIRQAVRIGTRSAMGVRHLLSIHSVVLLLLHLSVVKCLVVPRQTTDDDDDLTKASQDILDLVENLHNPDGSPSRNETFPGINFTTPYSVPQNALDELIRSAGITTKQLGFNYGSPLAGGPSYPTGLLGLARIATDLLSLQLDIAPQLVNVALDDTAAALAVGEYDGLETLEDYTKLYDGQWENSTPSGSFDGVLTNYTDDQFFSMERLANSPYAVRRLEPGVDSLAFQLDERLATNLTTLTLQELFDAGRLFYADYRDQKDLQPTARYSAACDAYFYIHPDSEDFLPLAIRTNSGGNLIYTPADNFEDWTLAKIMYNICDIWFAQWDHLARTHETSHIAYMAAIRTLSEEHPVMAILNRLLFPVAGAVDQLFAYTGPEAQKYTTNLYANRGSGRFQANYFKQDLKARGLLVASFGPALKDFPFYEDAYAINSAIADFMASFVDSYYDSDDQVAGDNELQNWTDEANGPASVRDFPSELSSKEALTEILTHFAHLASISHHTVNTNELLRVSTTLPMHPDALHAPVPVEKGVDNAADYLPPLDKAILQNTIGGLFARPDLVNTDRTITNMFADDNMLARMNEQTRQAASEFRSAMQTQSAKVGGRTFDADGLSQGMPFIWRALDPERAPYSLTT</sequence>
<name>A0A3M7A967_HORWE</name>
<dbReference type="PANTHER" id="PTHR11771">
    <property type="entry name" value="LIPOXYGENASE"/>
    <property type="match status" value="1"/>
</dbReference>
<dbReference type="EMBL" id="QWIL01000098">
    <property type="protein sequence ID" value="RMY24095.1"/>
    <property type="molecule type" value="Genomic_DNA"/>
</dbReference>
<gene>
    <name evidence="6" type="ORF">D0867_01608</name>
</gene>
<dbReference type="GO" id="GO:0034440">
    <property type="term" value="P:lipid oxidation"/>
    <property type="evidence" value="ECO:0007669"/>
    <property type="project" value="InterPro"/>
</dbReference>
<evidence type="ECO:0000256" key="4">
    <source>
        <dbReference type="ARBA" id="ARBA00023002"/>
    </source>
</evidence>
<dbReference type="Proteomes" id="UP000271337">
    <property type="component" value="Unassembled WGS sequence"/>
</dbReference>
<keyword evidence="4" id="KW-0560">Oxidoreductase</keyword>
<reference evidence="6 7" key="1">
    <citation type="journal article" date="2018" name="BMC Genomics">
        <title>Genomic evidence for intraspecific hybridization in a clonal and extremely halotolerant yeast.</title>
        <authorList>
            <person name="Gostincar C."/>
            <person name="Stajich J.E."/>
            <person name="Zupancic J."/>
            <person name="Zalar P."/>
            <person name="Gunde-Cimerman N."/>
        </authorList>
    </citation>
    <scope>NUCLEOTIDE SEQUENCE [LARGE SCALE GENOMIC DNA]</scope>
    <source>
        <strain evidence="6 7">EXF-6669</strain>
    </source>
</reference>
<evidence type="ECO:0000256" key="2">
    <source>
        <dbReference type="ARBA" id="ARBA00022723"/>
    </source>
</evidence>
<dbReference type="InterPro" id="IPR013819">
    <property type="entry name" value="LipOase_C"/>
</dbReference>
<feature type="domain" description="Lipoxygenase" evidence="5">
    <location>
        <begin position="141"/>
        <end position="690"/>
    </location>
</feature>
<keyword evidence="3" id="KW-0223">Dioxygenase</keyword>
<dbReference type="PROSITE" id="PS51393">
    <property type="entry name" value="LIPOXYGENASE_3"/>
    <property type="match status" value="1"/>
</dbReference>
<evidence type="ECO:0000256" key="1">
    <source>
        <dbReference type="ARBA" id="ARBA00021175"/>
    </source>
</evidence>
<accession>A0A3M7A967</accession>
<dbReference type="InterPro" id="IPR036226">
    <property type="entry name" value="LipOase_C_sf"/>
</dbReference>
<organism evidence="6 7">
    <name type="scientific">Hortaea werneckii</name>
    <name type="common">Black yeast</name>
    <name type="synonym">Cladosporium werneckii</name>
    <dbReference type="NCBI Taxonomy" id="91943"/>
    <lineage>
        <taxon>Eukaryota</taxon>
        <taxon>Fungi</taxon>
        <taxon>Dikarya</taxon>
        <taxon>Ascomycota</taxon>
        <taxon>Pezizomycotina</taxon>
        <taxon>Dothideomycetes</taxon>
        <taxon>Dothideomycetidae</taxon>
        <taxon>Mycosphaerellales</taxon>
        <taxon>Teratosphaeriaceae</taxon>
        <taxon>Hortaea</taxon>
    </lineage>
</organism>
<evidence type="ECO:0000313" key="7">
    <source>
        <dbReference type="Proteomes" id="UP000271337"/>
    </source>
</evidence>
<dbReference type="Gene3D" id="3.10.450.60">
    <property type="match status" value="1"/>
</dbReference>
<dbReference type="SUPFAM" id="SSF48484">
    <property type="entry name" value="Lipoxigenase"/>
    <property type="match status" value="1"/>
</dbReference>
<dbReference type="GO" id="GO:0046872">
    <property type="term" value="F:metal ion binding"/>
    <property type="evidence" value="ECO:0007669"/>
    <property type="project" value="UniProtKB-KW"/>
</dbReference>
<dbReference type="VEuPathDB" id="FungiDB:BTJ68_06752"/>
<keyword evidence="2" id="KW-0479">Metal-binding</keyword>
<evidence type="ECO:0000313" key="6">
    <source>
        <dbReference type="EMBL" id="RMY24095.1"/>
    </source>
</evidence>
<dbReference type="Pfam" id="PF00305">
    <property type="entry name" value="Lipoxygenase"/>
    <property type="match status" value="1"/>
</dbReference>
<dbReference type="AlphaFoldDB" id="A0A3M7A967"/>
<dbReference type="GO" id="GO:0043651">
    <property type="term" value="P:linoleic acid metabolic process"/>
    <property type="evidence" value="ECO:0007669"/>
    <property type="project" value="UniProtKB-ARBA"/>
</dbReference>
<evidence type="ECO:0000259" key="5">
    <source>
        <dbReference type="PROSITE" id="PS51393"/>
    </source>
</evidence>
<dbReference type="Gene3D" id="1.20.245.10">
    <property type="entry name" value="Lipoxygenase-1, Domain 5"/>
    <property type="match status" value="1"/>
</dbReference>
<dbReference type="InterPro" id="IPR000907">
    <property type="entry name" value="LipOase"/>
</dbReference>
<proteinExistence type="predicted"/>
<dbReference type="OrthoDB" id="407298at2759"/>
<comment type="caution">
    <text evidence="6">The sequence shown here is derived from an EMBL/GenBank/DDBJ whole genome shotgun (WGS) entry which is preliminary data.</text>
</comment>